<dbReference type="PROSITE" id="PS00862">
    <property type="entry name" value="OX2_COVAL_FAD"/>
    <property type="match status" value="1"/>
</dbReference>
<accession>A0A0A3XLF7</accession>
<feature type="domain" description="FAD-binding PCMH-type" evidence="6">
    <location>
        <begin position="36"/>
        <end position="205"/>
    </location>
</feature>
<comment type="cofactor">
    <cofactor evidence="1">
        <name>FAD</name>
        <dbReference type="ChEBI" id="CHEBI:57692"/>
    </cofactor>
</comment>
<dbReference type="InterPro" id="IPR016169">
    <property type="entry name" value="FAD-bd_PCMH_sub2"/>
</dbReference>
<keyword evidence="3" id="KW-0285">Flavoprotein</keyword>
<organism evidence="7 8">
    <name type="scientific">Bradyrhizobium japonicum</name>
    <dbReference type="NCBI Taxonomy" id="375"/>
    <lineage>
        <taxon>Bacteria</taxon>
        <taxon>Pseudomonadati</taxon>
        <taxon>Pseudomonadota</taxon>
        <taxon>Alphaproteobacteria</taxon>
        <taxon>Hyphomicrobiales</taxon>
        <taxon>Nitrobacteraceae</taxon>
        <taxon>Bradyrhizobium</taxon>
    </lineage>
</organism>
<dbReference type="PANTHER" id="PTHR42973">
    <property type="entry name" value="BINDING OXIDOREDUCTASE, PUTATIVE (AFU_ORTHOLOGUE AFUA_1G17690)-RELATED"/>
    <property type="match status" value="1"/>
</dbReference>
<dbReference type="Pfam" id="PF08031">
    <property type="entry name" value="BBE"/>
    <property type="match status" value="1"/>
</dbReference>
<evidence type="ECO:0000256" key="2">
    <source>
        <dbReference type="ARBA" id="ARBA00005466"/>
    </source>
</evidence>
<dbReference type="InterPro" id="IPR006094">
    <property type="entry name" value="Oxid_FAD_bind_N"/>
</dbReference>
<evidence type="ECO:0000256" key="5">
    <source>
        <dbReference type="ARBA" id="ARBA00023002"/>
    </source>
</evidence>
<dbReference type="InterPro" id="IPR006093">
    <property type="entry name" value="Oxy_OxRdtase_FAD_BS"/>
</dbReference>
<dbReference type="GO" id="GO:0016491">
    <property type="term" value="F:oxidoreductase activity"/>
    <property type="evidence" value="ECO:0007669"/>
    <property type="project" value="UniProtKB-KW"/>
</dbReference>
<dbReference type="InterPro" id="IPR012951">
    <property type="entry name" value="BBE"/>
</dbReference>
<name>A0A0A3XLF7_BRAJP</name>
<keyword evidence="4" id="KW-0274">FAD</keyword>
<evidence type="ECO:0000256" key="1">
    <source>
        <dbReference type="ARBA" id="ARBA00001974"/>
    </source>
</evidence>
<dbReference type="PROSITE" id="PS51387">
    <property type="entry name" value="FAD_PCMH"/>
    <property type="match status" value="1"/>
</dbReference>
<dbReference type="EMBL" id="JRPN01000026">
    <property type="protein sequence ID" value="KGT75237.1"/>
    <property type="molecule type" value="Genomic_DNA"/>
</dbReference>
<dbReference type="Gene3D" id="3.40.462.20">
    <property type="match status" value="1"/>
</dbReference>
<evidence type="ECO:0000313" key="8">
    <source>
        <dbReference type="Proteomes" id="UP000030377"/>
    </source>
</evidence>
<dbReference type="Gene3D" id="3.30.43.10">
    <property type="entry name" value="Uridine Diphospho-n-acetylenolpyruvylglucosamine Reductase, domain 2"/>
    <property type="match status" value="1"/>
</dbReference>
<dbReference type="Gene3D" id="3.30.465.10">
    <property type="match status" value="1"/>
</dbReference>
<evidence type="ECO:0000259" key="6">
    <source>
        <dbReference type="PROSITE" id="PS51387"/>
    </source>
</evidence>
<dbReference type="InterPro" id="IPR050416">
    <property type="entry name" value="FAD-linked_Oxidoreductase"/>
</dbReference>
<gene>
    <name evidence="7" type="ORF">MA20_34935</name>
</gene>
<comment type="caution">
    <text evidence="7">The sequence shown here is derived from an EMBL/GenBank/DDBJ whole genome shotgun (WGS) entry which is preliminary data.</text>
</comment>
<dbReference type="InterPro" id="IPR016166">
    <property type="entry name" value="FAD-bd_PCMH"/>
</dbReference>
<dbReference type="PANTHER" id="PTHR42973:SF39">
    <property type="entry name" value="FAD-BINDING PCMH-TYPE DOMAIN-CONTAINING PROTEIN"/>
    <property type="match status" value="1"/>
</dbReference>
<protein>
    <submittedName>
        <fullName evidence="7">6-hydroxy-D-nicotine oxidase</fullName>
    </submittedName>
</protein>
<evidence type="ECO:0000256" key="4">
    <source>
        <dbReference type="ARBA" id="ARBA00022827"/>
    </source>
</evidence>
<keyword evidence="5" id="KW-0560">Oxidoreductase</keyword>
<dbReference type="RefSeq" id="WP_041959295.1">
    <property type="nucleotide sequence ID" value="NZ_JRPN01000026.1"/>
</dbReference>
<evidence type="ECO:0000313" key="7">
    <source>
        <dbReference type="EMBL" id="KGT75237.1"/>
    </source>
</evidence>
<sequence length="454" mass="48353">MTGNALDKLTQLLNGRVSRPEDSGYVAATSIWANSMSRLPCAVVHCREPRDVQLAIAAANGEGLSLSVRGGGHDWACRSLCNGVVLDLSKMRDVVINSDRRTARIAGGVRAIDILAATDPLGLVAVTGSCGEVGMAGFTMGGGYGPLIGRFGLGIDNLMAADVVLADGRFVTAERDRNEDLYWALRGGGGNFGVLTALQINLHELPSVISGALIYPLAEAREVLVGYTELAPAMPEELTVQIAAVAAPDEEFILLVVPTWCGEPSQAEHNIAPLRSLGTLLFDSVRPVRFGKSLSVFDQHVVNGHRILLATCSLPRLEAESIETIVRAMASAPSAGCAILTHDFKGAATRVPLAATAFGLRRDHILIEIIASFHTPTDEHRHQQWMDDVQQAFADSALPGGYPNLLGEGENERARAAFGMNAERLLAVKRLYDPGGVFRSAIPLPSESAAEEHI</sequence>
<dbReference type="Proteomes" id="UP000030377">
    <property type="component" value="Unassembled WGS sequence"/>
</dbReference>
<proteinExistence type="inferred from homology"/>
<dbReference type="InterPro" id="IPR016167">
    <property type="entry name" value="FAD-bd_PCMH_sub1"/>
</dbReference>
<dbReference type="InterPro" id="IPR036318">
    <property type="entry name" value="FAD-bd_PCMH-like_sf"/>
</dbReference>
<reference evidence="7 8" key="1">
    <citation type="submission" date="2014-09" db="EMBL/GenBank/DDBJ databases">
        <title>Draft genome of Bradyrhizobium japonicum Is-34.</title>
        <authorList>
            <person name="Tsurumaru H."/>
            <person name="Yamakawa T."/>
            <person name="Hashimoto S."/>
            <person name="Okizaki K."/>
            <person name="Kanesaki Y."/>
            <person name="Yoshikawa H."/>
            <person name="Yajima S."/>
        </authorList>
    </citation>
    <scope>NUCLEOTIDE SEQUENCE [LARGE SCALE GENOMIC DNA]</scope>
    <source>
        <strain evidence="7 8">Is-34</strain>
    </source>
</reference>
<comment type="similarity">
    <text evidence="2">Belongs to the oxygen-dependent FAD-linked oxidoreductase family.</text>
</comment>
<dbReference type="SUPFAM" id="SSF56176">
    <property type="entry name" value="FAD-binding/transporter-associated domain-like"/>
    <property type="match status" value="1"/>
</dbReference>
<dbReference type="AlphaFoldDB" id="A0A0A3XLF7"/>
<evidence type="ECO:0000256" key="3">
    <source>
        <dbReference type="ARBA" id="ARBA00022630"/>
    </source>
</evidence>
<dbReference type="GO" id="GO:0071949">
    <property type="term" value="F:FAD binding"/>
    <property type="evidence" value="ECO:0007669"/>
    <property type="project" value="InterPro"/>
</dbReference>
<dbReference type="Pfam" id="PF01565">
    <property type="entry name" value="FAD_binding_4"/>
    <property type="match status" value="1"/>
</dbReference>